<evidence type="ECO:0000259" key="5">
    <source>
        <dbReference type="Pfam" id="PF25917"/>
    </source>
</evidence>
<dbReference type="InterPro" id="IPR058625">
    <property type="entry name" value="MdtA-like_BSH"/>
</dbReference>
<keyword evidence="9" id="KW-1185">Reference proteome</keyword>
<evidence type="ECO:0000313" key="8">
    <source>
        <dbReference type="EMBL" id="SMF95189.1"/>
    </source>
</evidence>
<dbReference type="PANTHER" id="PTHR30158:SF10">
    <property type="entry name" value="CATION EFFLUX PUMP"/>
    <property type="match status" value="1"/>
</dbReference>
<comment type="subcellular location">
    <subcellularLocation>
        <location evidence="1">Cell inner membrane</location>
        <topology evidence="1">Lipid-anchor</topology>
    </subcellularLocation>
</comment>
<evidence type="ECO:0000256" key="1">
    <source>
        <dbReference type="ARBA" id="ARBA00004519"/>
    </source>
</evidence>
<dbReference type="SUPFAM" id="SSF111369">
    <property type="entry name" value="HlyD-like secretion proteins"/>
    <property type="match status" value="1"/>
</dbReference>
<feature type="domain" description="Multidrug resistance protein MdtA-like barrel-sandwich hybrid" evidence="5">
    <location>
        <begin position="71"/>
        <end position="206"/>
    </location>
</feature>
<dbReference type="Pfam" id="PF25876">
    <property type="entry name" value="HH_MFP_RND"/>
    <property type="match status" value="1"/>
</dbReference>
<evidence type="ECO:0000313" key="9">
    <source>
        <dbReference type="Proteomes" id="UP000192923"/>
    </source>
</evidence>
<sequence>MNIAASHSSTPRWFAALLPLLLLSGCGQPPTPAAAPGPPQMPPVPVKTALPLHKPVAEWDEYTGRIEAAEAVEVKARVYGYLDKVNVKDGDVVRKGDLLFVIDPRPYRAELDRAEGALEQTRTRLDLARNDLGRAERLHQSKAISEEEYDARTKAVRESTAAVRSLEAALQTARLNLEFTEVRSPISGRISRELLTVGNMVKADETPLARIVSIDPVYVYLDADERAVLKYRRLAQASKGTGTGIPVELALMDETGFPHHGVIDYLEPRLDANTGTLRIRGVFHNPDEILSPGFFARVRIPGGTPHDALLLPDRAIGTDQGQKFVWIAKPDGGVEYRKITPGALFGSLRDIAAGLTPEDQVVIEGIQKLRPGAKIKPETTLLSESALERHNTTAQP</sequence>
<dbReference type="PANTHER" id="PTHR30158">
    <property type="entry name" value="ACRA/E-RELATED COMPONENT OF DRUG EFFLUX TRANSPORTER"/>
    <property type="match status" value="1"/>
</dbReference>
<feature type="coiled-coil region" evidence="3">
    <location>
        <begin position="111"/>
        <end position="138"/>
    </location>
</feature>
<dbReference type="InterPro" id="IPR006143">
    <property type="entry name" value="RND_pump_MFP"/>
</dbReference>
<protein>
    <submittedName>
        <fullName evidence="8">Membrane fusion protein, multidrug efflux system</fullName>
    </submittedName>
</protein>
<feature type="domain" description="Multidrug resistance protein MdtA-like beta-barrel" evidence="6">
    <location>
        <begin position="216"/>
        <end position="301"/>
    </location>
</feature>
<accession>A0A1Y6CWZ4</accession>
<dbReference type="GO" id="GO:0005886">
    <property type="term" value="C:plasma membrane"/>
    <property type="evidence" value="ECO:0007669"/>
    <property type="project" value="UniProtKB-SubCell"/>
</dbReference>
<dbReference type="FunFam" id="2.40.420.20:FF:000001">
    <property type="entry name" value="Efflux RND transporter periplasmic adaptor subunit"/>
    <property type="match status" value="1"/>
</dbReference>
<dbReference type="Pfam" id="PF25967">
    <property type="entry name" value="RND-MFP_C"/>
    <property type="match status" value="1"/>
</dbReference>
<dbReference type="Gene3D" id="2.40.420.20">
    <property type="match status" value="1"/>
</dbReference>
<evidence type="ECO:0000256" key="3">
    <source>
        <dbReference type="SAM" id="Coils"/>
    </source>
</evidence>
<comment type="similarity">
    <text evidence="2">Belongs to the membrane fusion protein (MFP) (TC 8.A.1) family.</text>
</comment>
<dbReference type="OrthoDB" id="9816569at2"/>
<evidence type="ECO:0000259" key="7">
    <source>
        <dbReference type="Pfam" id="PF25967"/>
    </source>
</evidence>
<dbReference type="Pfam" id="PF25944">
    <property type="entry name" value="Beta-barrel_RND"/>
    <property type="match status" value="1"/>
</dbReference>
<dbReference type="InterPro" id="IPR058624">
    <property type="entry name" value="MdtA-like_HH"/>
</dbReference>
<keyword evidence="3" id="KW-0175">Coiled coil</keyword>
<dbReference type="Proteomes" id="UP000192923">
    <property type="component" value="Unassembled WGS sequence"/>
</dbReference>
<dbReference type="Pfam" id="PF25917">
    <property type="entry name" value="BSH_RND"/>
    <property type="match status" value="1"/>
</dbReference>
<evidence type="ECO:0000256" key="2">
    <source>
        <dbReference type="ARBA" id="ARBA00009477"/>
    </source>
</evidence>
<dbReference type="RefSeq" id="WP_085213205.1">
    <property type="nucleotide sequence ID" value="NZ_FXAM01000001.1"/>
</dbReference>
<name>A0A1Y6CWZ4_9GAMM</name>
<dbReference type="GO" id="GO:0046677">
    <property type="term" value="P:response to antibiotic"/>
    <property type="evidence" value="ECO:0007669"/>
    <property type="project" value="TreeGrafter"/>
</dbReference>
<dbReference type="EMBL" id="FXAM01000001">
    <property type="protein sequence ID" value="SMF95189.1"/>
    <property type="molecule type" value="Genomic_DNA"/>
</dbReference>
<dbReference type="Gene3D" id="1.10.287.470">
    <property type="entry name" value="Helix hairpin bin"/>
    <property type="match status" value="1"/>
</dbReference>
<dbReference type="Gene3D" id="2.40.50.100">
    <property type="match status" value="1"/>
</dbReference>
<dbReference type="AlphaFoldDB" id="A0A1Y6CWZ4"/>
<dbReference type="InterPro" id="IPR058627">
    <property type="entry name" value="MdtA-like_C"/>
</dbReference>
<evidence type="ECO:0000259" key="6">
    <source>
        <dbReference type="Pfam" id="PF25944"/>
    </source>
</evidence>
<feature type="domain" description="Multidrug resistance protein MdtA-like alpha-helical hairpin" evidence="4">
    <location>
        <begin position="111"/>
        <end position="180"/>
    </location>
</feature>
<dbReference type="InterPro" id="IPR058626">
    <property type="entry name" value="MdtA-like_b-barrel"/>
</dbReference>
<organism evidence="8 9">
    <name type="scientific">Methylomagnum ishizawai</name>
    <dbReference type="NCBI Taxonomy" id="1760988"/>
    <lineage>
        <taxon>Bacteria</taxon>
        <taxon>Pseudomonadati</taxon>
        <taxon>Pseudomonadota</taxon>
        <taxon>Gammaproteobacteria</taxon>
        <taxon>Methylococcales</taxon>
        <taxon>Methylococcaceae</taxon>
        <taxon>Methylomagnum</taxon>
    </lineage>
</organism>
<feature type="domain" description="Multidrug resistance protein MdtA-like C-terminal permuted SH3" evidence="7">
    <location>
        <begin position="307"/>
        <end position="368"/>
    </location>
</feature>
<dbReference type="STRING" id="1760988.SAMN02949497_2539"/>
<reference evidence="8 9" key="1">
    <citation type="submission" date="2016-12" db="EMBL/GenBank/DDBJ databases">
        <authorList>
            <person name="Song W.-J."/>
            <person name="Kurnit D.M."/>
        </authorList>
    </citation>
    <scope>NUCLEOTIDE SEQUENCE [LARGE SCALE GENOMIC DNA]</scope>
    <source>
        <strain evidence="8 9">175</strain>
    </source>
</reference>
<proteinExistence type="inferred from homology"/>
<dbReference type="GO" id="GO:0022857">
    <property type="term" value="F:transmembrane transporter activity"/>
    <property type="evidence" value="ECO:0007669"/>
    <property type="project" value="InterPro"/>
</dbReference>
<dbReference type="NCBIfam" id="TIGR01730">
    <property type="entry name" value="RND_mfp"/>
    <property type="match status" value="1"/>
</dbReference>
<gene>
    <name evidence="8" type="ORF">SAMN02949497_2539</name>
</gene>
<evidence type="ECO:0000259" key="4">
    <source>
        <dbReference type="Pfam" id="PF25876"/>
    </source>
</evidence>
<dbReference type="Gene3D" id="2.40.30.170">
    <property type="match status" value="1"/>
</dbReference>